<reference evidence="1" key="2">
    <citation type="submission" date="2022-01" db="EMBL/GenBank/DDBJ databases">
        <authorList>
            <person name="Yamashiro T."/>
            <person name="Shiraishi A."/>
            <person name="Satake H."/>
            <person name="Nakayama K."/>
        </authorList>
    </citation>
    <scope>NUCLEOTIDE SEQUENCE</scope>
</reference>
<protein>
    <recommendedName>
        <fullName evidence="3">Reverse transcriptase domain-containing protein</fullName>
    </recommendedName>
</protein>
<proteinExistence type="predicted"/>
<evidence type="ECO:0008006" key="3">
    <source>
        <dbReference type="Google" id="ProtNLM"/>
    </source>
</evidence>
<gene>
    <name evidence="1" type="ORF">Tco_0861737</name>
</gene>
<reference evidence="1" key="1">
    <citation type="journal article" date="2022" name="Int. J. Mol. Sci.">
        <title>Draft Genome of Tanacetum Coccineum: Genomic Comparison of Closely Related Tanacetum-Family Plants.</title>
        <authorList>
            <person name="Yamashiro T."/>
            <person name="Shiraishi A."/>
            <person name="Nakayama K."/>
            <person name="Satake H."/>
        </authorList>
    </citation>
    <scope>NUCLEOTIDE SEQUENCE</scope>
</reference>
<sequence>MNTRSTGQEATTPYSEPECFIHHTKKKKKRRNPFIPIENQIPKVKYAPFENLYEALVVYIPFSDFPFPMADDQPMWGNNRAVAPTSEAAIVAVDLGDNFTVKGHHLSMIKDQQFDGRTQADPHKHIVEFIKICGMFRYGTTNADAIKLKLFPSSLAGDAKEVLKMKKPTMTTEVIEEDDIEETTMVGVPEIGETVNQEMKTGTRNLEKTYLALPEKKFDKSDLEKTMREFMVAQKSSNDLVKNQFFNFKTKVEQGQKNHQASIQDLETKFGRLSFMRTRVASFGYRVRVGWMAD</sequence>
<evidence type="ECO:0000313" key="2">
    <source>
        <dbReference type="Proteomes" id="UP001151760"/>
    </source>
</evidence>
<comment type="caution">
    <text evidence="1">The sequence shown here is derived from an EMBL/GenBank/DDBJ whole genome shotgun (WGS) entry which is preliminary data.</text>
</comment>
<organism evidence="1 2">
    <name type="scientific">Tanacetum coccineum</name>
    <dbReference type="NCBI Taxonomy" id="301880"/>
    <lineage>
        <taxon>Eukaryota</taxon>
        <taxon>Viridiplantae</taxon>
        <taxon>Streptophyta</taxon>
        <taxon>Embryophyta</taxon>
        <taxon>Tracheophyta</taxon>
        <taxon>Spermatophyta</taxon>
        <taxon>Magnoliopsida</taxon>
        <taxon>eudicotyledons</taxon>
        <taxon>Gunneridae</taxon>
        <taxon>Pentapetalae</taxon>
        <taxon>asterids</taxon>
        <taxon>campanulids</taxon>
        <taxon>Asterales</taxon>
        <taxon>Asteraceae</taxon>
        <taxon>Asteroideae</taxon>
        <taxon>Anthemideae</taxon>
        <taxon>Anthemidinae</taxon>
        <taxon>Tanacetum</taxon>
    </lineage>
</organism>
<evidence type="ECO:0000313" key="1">
    <source>
        <dbReference type="EMBL" id="GJT14695.1"/>
    </source>
</evidence>
<dbReference type="Proteomes" id="UP001151760">
    <property type="component" value="Unassembled WGS sequence"/>
</dbReference>
<name>A0ABQ5BIN9_9ASTR</name>
<keyword evidence="2" id="KW-1185">Reference proteome</keyword>
<dbReference type="EMBL" id="BQNB010013335">
    <property type="protein sequence ID" value="GJT14695.1"/>
    <property type="molecule type" value="Genomic_DNA"/>
</dbReference>
<accession>A0ABQ5BIN9</accession>